<dbReference type="EMBL" id="JABSTQ010010499">
    <property type="protein sequence ID" value="KAG0420516.1"/>
    <property type="molecule type" value="Genomic_DNA"/>
</dbReference>
<proteinExistence type="predicted"/>
<comment type="caution">
    <text evidence="1">The sequence shown here is derived from an EMBL/GenBank/DDBJ whole genome shotgun (WGS) entry which is preliminary data.</text>
</comment>
<reference evidence="1 2" key="1">
    <citation type="journal article" date="2020" name="Cell">
        <title>Large-Scale Comparative Analyses of Tick Genomes Elucidate Their Genetic Diversity and Vector Capacities.</title>
        <authorList>
            <consortium name="Tick Genome and Microbiome Consortium (TIGMIC)"/>
            <person name="Jia N."/>
            <person name="Wang J."/>
            <person name="Shi W."/>
            <person name="Du L."/>
            <person name="Sun Y."/>
            <person name="Zhan W."/>
            <person name="Jiang J.F."/>
            <person name="Wang Q."/>
            <person name="Zhang B."/>
            <person name="Ji P."/>
            <person name="Bell-Sakyi L."/>
            <person name="Cui X.M."/>
            <person name="Yuan T.T."/>
            <person name="Jiang B.G."/>
            <person name="Yang W.F."/>
            <person name="Lam T.T."/>
            <person name="Chang Q.C."/>
            <person name="Ding S.J."/>
            <person name="Wang X.J."/>
            <person name="Zhu J.G."/>
            <person name="Ruan X.D."/>
            <person name="Zhao L."/>
            <person name="Wei J.T."/>
            <person name="Ye R.Z."/>
            <person name="Que T.C."/>
            <person name="Du C.H."/>
            <person name="Zhou Y.H."/>
            <person name="Cheng J.X."/>
            <person name="Dai P.F."/>
            <person name="Guo W.B."/>
            <person name="Han X.H."/>
            <person name="Huang E.J."/>
            <person name="Li L.F."/>
            <person name="Wei W."/>
            <person name="Gao Y.C."/>
            <person name="Liu J.Z."/>
            <person name="Shao H.Z."/>
            <person name="Wang X."/>
            <person name="Wang C.C."/>
            <person name="Yang T.C."/>
            <person name="Huo Q.B."/>
            <person name="Li W."/>
            <person name="Chen H.Y."/>
            <person name="Chen S.E."/>
            <person name="Zhou L.G."/>
            <person name="Ni X.B."/>
            <person name="Tian J.H."/>
            <person name="Sheng Y."/>
            <person name="Liu T."/>
            <person name="Pan Y.S."/>
            <person name="Xia L.Y."/>
            <person name="Li J."/>
            <person name="Zhao F."/>
            <person name="Cao W.C."/>
        </authorList>
    </citation>
    <scope>NUCLEOTIDE SEQUENCE [LARGE SCALE GENOMIC DNA]</scope>
    <source>
        <strain evidence="1">Iper-2018</strain>
    </source>
</reference>
<name>A0AC60PJI6_IXOPE</name>
<evidence type="ECO:0000313" key="1">
    <source>
        <dbReference type="EMBL" id="KAG0420516.1"/>
    </source>
</evidence>
<organism evidence="1 2">
    <name type="scientific">Ixodes persulcatus</name>
    <name type="common">Taiga tick</name>
    <dbReference type="NCBI Taxonomy" id="34615"/>
    <lineage>
        <taxon>Eukaryota</taxon>
        <taxon>Metazoa</taxon>
        <taxon>Ecdysozoa</taxon>
        <taxon>Arthropoda</taxon>
        <taxon>Chelicerata</taxon>
        <taxon>Arachnida</taxon>
        <taxon>Acari</taxon>
        <taxon>Parasitiformes</taxon>
        <taxon>Ixodida</taxon>
        <taxon>Ixodoidea</taxon>
        <taxon>Ixodidae</taxon>
        <taxon>Ixodinae</taxon>
        <taxon>Ixodes</taxon>
    </lineage>
</organism>
<gene>
    <name evidence="1" type="ORF">HPB47_003453</name>
</gene>
<keyword evidence="2" id="KW-1185">Reference proteome</keyword>
<feature type="non-terminal residue" evidence="1">
    <location>
        <position position="1"/>
    </location>
</feature>
<dbReference type="Proteomes" id="UP000805193">
    <property type="component" value="Unassembled WGS sequence"/>
</dbReference>
<protein>
    <submittedName>
        <fullName evidence="1">Uncharacterized protein</fullName>
    </submittedName>
</protein>
<accession>A0AC60PJI6</accession>
<sequence length="128" mass="14543">LHDVLHSEKKLTLVFEHCDQDLKKYFDSLNGEIDLEVVKRKLSLNVLLTLLGTPTEDTWSGMTQLPDYKPFPMYHPTTSFAQVVPKLSCKGRDLLQKLLVCNPAIRVSADEAMQHPYFSDLPTSIRNG</sequence>
<evidence type="ECO:0000313" key="2">
    <source>
        <dbReference type="Proteomes" id="UP000805193"/>
    </source>
</evidence>